<evidence type="ECO:0000256" key="3">
    <source>
        <dbReference type="SAM" id="Coils"/>
    </source>
</evidence>
<organism evidence="6 7">
    <name type="scientific">Paraburkholderia caballeronis</name>
    <dbReference type="NCBI Taxonomy" id="416943"/>
    <lineage>
        <taxon>Bacteria</taxon>
        <taxon>Pseudomonadati</taxon>
        <taxon>Pseudomonadota</taxon>
        <taxon>Betaproteobacteria</taxon>
        <taxon>Burkholderiales</taxon>
        <taxon>Burkholderiaceae</taxon>
        <taxon>Paraburkholderia</taxon>
    </lineage>
</organism>
<dbReference type="CDD" id="cd03823">
    <property type="entry name" value="GT4_ExpE7-like"/>
    <property type="match status" value="1"/>
</dbReference>
<dbReference type="OrthoDB" id="9816564at2"/>
<reference evidence="7" key="1">
    <citation type="submission" date="2016-10" db="EMBL/GenBank/DDBJ databases">
        <authorList>
            <person name="Varghese N."/>
            <person name="Submissions S."/>
        </authorList>
    </citation>
    <scope>NUCLEOTIDE SEQUENCE [LARGE SCALE GENOMIC DNA]</scope>
    <source>
        <strain evidence="7">LMG 26416</strain>
    </source>
</reference>
<evidence type="ECO:0000256" key="2">
    <source>
        <dbReference type="ARBA" id="ARBA00022679"/>
    </source>
</evidence>
<feature type="coiled-coil region" evidence="3">
    <location>
        <begin position="285"/>
        <end position="340"/>
    </location>
</feature>
<dbReference type="Proteomes" id="UP000199120">
    <property type="component" value="Unassembled WGS sequence"/>
</dbReference>
<dbReference type="Pfam" id="PF13579">
    <property type="entry name" value="Glyco_trans_4_4"/>
    <property type="match status" value="1"/>
</dbReference>
<dbReference type="Pfam" id="PF13692">
    <property type="entry name" value="Glyco_trans_1_4"/>
    <property type="match status" value="1"/>
</dbReference>
<dbReference type="Pfam" id="PF00534">
    <property type="entry name" value="Glycos_transf_1"/>
    <property type="match status" value="1"/>
</dbReference>
<keyword evidence="7" id="KW-1185">Reference proteome</keyword>
<keyword evidence="1" id="KW-0328">Glycosyltransferase</keyword>
<evidence type="ECO:0000313" key="6">
    <source>
        <dbReference type="EMBL" id="SEL55024.1"/>
    </source>
</evidence>
<dbReference type="GO" id="GO:0016757">
    <property type="term" value="F:glycosyltransferase activity"/>
    <property type="evidence" value="ECO:0007669"/>
    <property type="project" value="UniProtKB-KW"/>
</dbReference>
<dbReference type="SUPFAM" id="SSF53756">
    <property type="entry name" value="UDP-Glycosyltransferase/glycogen phosphorylase"/>
    <property type="match status" value="2"/>
</dbReference>
<dbReference type="PANTHER" id="PTHR12526">
    <property type="entry name" value="GLYCOSYLTRANSFERASE"/>
    <property type="match status" value="1"/>
</dbReference>
<sequence>MTTQLDFERDTRANQDRLGAVLSPASFWWPERIVRSAWLEHAPFAFWLTEAVRPAVLVELGTGDGFSYTTWCQAVERLGLATRCCAVVHRASEGPYVRESAEDDYRALSAYNDEHYASFSTLIQSTFDEAREHFSDGTIDLLHIDGVGDYEGAGRVFEGWLPKLSPAGVVLLHGCNVRDQGSGVWRLWEEVSVRYPSFCFLHGRGLGIVAVGPAVPDALRALLHAPAADAATIRDAYARLGRCVAIRQSHDDLATVSGEREQTIQELQHVMSSKDREQENTARKLANVMGELAEAKGELEQAKQRLKEVGADNAACRTRIAALSDDIERESATLRAVTEQLHRANHDVHALRTSTSWRITAPVRALVTSVPVSRGAVSRARNLSTIVRNSVRTDGWGVTLRKIAAAPKRHGLRKLLGAAAGGRAALSPTFRLPSASPALETLVPRVLIIAETSIPQCLKYRVTQKQQMIKDLGVDCTVVSWADIQACRDLLPSHSIAFFYRVPGFPEPLEIIAEAKAQGLVTFWEVDDLIFDAEKYILNSNLTDLSLDVKKGVLSGVPLYRAAMLACDYAIASTTGLAEAMLDAGVKQAFVVENALDGETMRIASRINERRRASDGIVRIGYGSGTKTHDADFRVAAAAIKRVLRARPDVRLTVIGELNLPADYAEVRTQVERLPLSDYPTYLKRLAECDISIAPLEDSIFNDAKSNIKYLEASVIRLPSVCSPSAAFRTAIRDGETGYLAEDPDAWERALLALIDDASLRGRIAARAYDHVTTHYAPHTVAVEQVAPILEPYRRAQLRPRVLGVNVYFEPRSFGGATVVAEEVARRLNQRGDIEYFMFTTLPTTDVSSYRLVRYAAEAAGVFAMGLPHENDPSMGFENPHSVKAFAEAVHALRPDVVHLHSIQGIGAQIAEVCRTERIPFVVTLHDAWWICGRQFMVTGKNQYCGQTKIDVNVCARCVDDASLNTYRQFRLREILLSAALLIAPSEFFRRLYVANGFDAEKIVVNKNGILPPSARVDRPPTRGRPLRFGYVGGETPIKGAHLIKKAFRSLPQKNYELHVVDNALNLGLSTIHTSEWQVPGTLKIVPAYTRDTIDDFFNGLDVLLFPTQWKESFGLSVREALIRDVWVITTDAGGVIEDIVPGENGEIIPLDDDGTALASAIGRLLDQPARLDGYRNPHAGQVRLFDQQADELAAMLAGVMSSAAADRSDQPLLAAS</sequence>
<dbReference type="SUPFAM" id="SSF53335">
    <property type="entry name" value="S-adenosyl-L-methionine-dependent methyltransferases"/>
    <property type="match status" value="1"/>
</dbReference>
<evidence type="ECO:0000259" key="4">
    <source>
        <dbReference type="Pfam" id="PF00534"/>
    </source>
</evidence>
<feature type="domain" description="Glycosyl transferase family 1" evidence="4">
    <location>
        <begin position="1026"/>
        <end position="1169"/>
    </location>
</feature>
<dbReference type="AlphaFoldDB" id="A0A1H7R530"/>
<dbReference type="RefSeq" id="WP_143040684.1">
    <property type="nucleotide sequence ID" value="NZ_FNSR01000001.1"/>
</dbReference>
<dbReference type="PANTHER" id="PTHR12526:SF510">
    <property type="entry name" value="D-INOSITOL 3-PHOSPHATE GLYCOSYLTRANSFERASE"/>
    <property type="match status" value="1"/>
</dbReference>
<dbReference type="InterPro" id="IPR028098">
    <property type="entry name" value="Glyco_trans_4-like_N"/>
</dbReference>
<gene>
    <name evidence="6" type="ORF">SAMN05192542_109107</name>
</gene>
<evidence type="ECO:0000313" key="7">
    <source>
        <dbReference type="Proteomes" id="UP000199120"/>
    </source>
</evidence>
<dbReference type="STRING" id="416943.SAMN05445871_2937"/>
<evidence type="ECO:0000256" key="1">
    <source>
        <dbReference type="ARBA" id="ARBA00022676"/>
    </source>
</evidence>
<keyword evidence="3" id="KW-0175">Coiled coil</keyword>
<feature type="domain" description="Glycosyltransferase subfamily 4-like N-terminal" evidence="5">
    <location>
        <begin position="815"/>
        <end position="1009"/>
    </location>
</feature>
<accession>A0A1H7R530</accession>
<dbReference type="InterPro" id="IPR001296">
    <property type="entry name" value="Glyco_trans_1"/>
</dbReference>
<evidence type="ECO:0000259" key="5">
    <source>
        <dbReference type="Pfam" id="PF13579"/>
    </source>
</evidence>
<dbReference type="EMBL" id="FOAJ01000009">
    <property type="protein sequence ID" value="SEL55024.1"/>
    <property type="molecule type" value="Genomic_DNA"/>
</dbReference>
<dbReference type="InterPro" id="IPR029063">
    <property type="entry name" value="SAM-dependent_MTases_sf"/>
</dbReference>
<protein>
    <submittedName>
        <fullName evidence="6">Glycosyltransferase involved in cell wall bisynthesis</fullName>
    </submittedName>
</protein>
<dbReference type="Gene3D" id="3.40.50.2000">
    <property type="entry name" value="Glycogen Phosphorylase B"/>
    <property type="match status" value="3"/>
</dbReference>
<proteinExistence type="predicted"/>
<keyword evidence="2 6" id="KW-0808">Transferase</keyword>
<name>A0A1H7R530_9BURK</name>
<dbReference type="Gene3D" id="3.40.50.150">
    <property type="entry name" value="Vaccinia Virus protein VP39"/>
    <property type="match status" value="1"/>
</dbReference>
<dbReference type="Pfam" id="PF13578">
    <property type="entry name" value="Methyltransf_24"/>
    <property type="match status" value="1"/>
</dbReference>